<feature type="transmembrane region" description="Helical" evidence="6">
    <location>
        <begin position="398"/>
        <end position="418"/>
    </location>
</feature>
<protein>
    <submittedName>
        <fullName evidence="10">Adhesion G-protein coupled receptor G5-like</fullName>
    </submittedName>
</protein>
<dbReference type="PANTHER" id="PTHR12011:SF435">
    <property type="entry name" value="ADHESION G PROTEIN-COUPLED RECEPTOR G1-RELATED"/>
    <property type="match status" value="1"/>
</dbReference>
<reference evidence="10" key="2">
    <citation type="submission" date="2025-09" db="UniProtKB">
        <authorList>
            <consortium name="Ensembl"/>
        </authorList>
    </citation>
    <scope>IDENTIFICATION</scope>
</reference>
<dbReference type="InterPro" id="IPR046338">
    <property type="entry name" value="GAIN_dom_sf"/>
</dbReference>
<dbReference type="GO" id="GO:0005886">
    <property type="term" value="C:plasma membrane"/>
    <property type="evidence" value="ECO:0007669"/>
    <property type="project" value="TreeGrafter"/>
</dbReference>
<dbReference type="GO" id="GO:0004930">
    <property type="term" value="F:G protein-coupled receptor activity"/>
    <property type="evidence" value="ECO:0007669"/>
    <property type="project" value="InterPro"/>
</dbReference>
<evidence type="ECO:0000256" key="3">
    <source>
        <dbReference type="ARBA" id="ARBA00022989"/>
    </source>
</evidence>
<evidence type="ECO:0000256" key="5">
    <source>
        <dbReference type="ARBA" id="ARBA00023157"/>
    </source>
</evidence>
<feature type="signal peptide" evidence="7">
    <location>
        <begin position="1"/>
        <end position="23"/>
    </location>
</feature>
<evidence type="ECO:0000313" key="10">
    <source>
        <dbReference type="Ensembl" id="ENSCCRP00010076556.1"/>
    </source>
</evidence>
<evidence type="ECO:0000256" key="6">
    <source>
        <dbReference type="SAM" id="Phobius"/>
    </source>
</evidence>
<feature type="transmembrane region" description="Helical" evidence="6">
    <location>
        <begin position="522"/>
        <end position="549"/>
    </location>
</feature>
<evidence type="ECO:0000259" key="9">
    <source>
        <dbReference type="PROSITE" id="PS50261"/>
    </source>
</evidence>
<evidence type="ECO:0000256" key="2">
    <source>
        <dbReference type="ARBA" id="ARBA00022692"/>
    </source>
</evidence>
<dbReference type="Gene3D" id="2.60.220.50">
    <property type="match status" value="1"/>
</dbReference>
<dbReference type="InterPro" id="IPR017981">
    <property type="entry name" value="GPCR_2-like_7TM"/>
</dbReference>
<keyword evidence="5" id="KW-1015">Disulfide bond</keyword>
<accession>A0A8C1MEG9</accession>
<reference evidence="10" key="1">
    <citation type="submission" date="2025-08" db="UniProtKB">
        <authorList>
            <consortium name="Ensembl"/>
        </authorList>
    </citation>
    <scope>IDENTIFICATION</scope>
</reference>
<dbReference type="GO" id="GO:0007189">
    <property type="term" value="P:adenylate cyclase-activating G protein-coupled receptor signaling pathway"/>
    <property type="evidence" value="ECO:0007669"/>
    <property type="project" value="TreeGrafter"/>
</dbReference>
<name>A0A8C1MEG9_CYPCA</name>
<keyword evidence="3 6" id="KW-1133">Transmembrane helix</keyword>
<organism evidence="10 11">
    <name type="scientific">Cyprinus carpio</name>
    <name type="common">Common carp</name>
    <dbReference type="NCBI Taxonomy" id="7962"/>
    <lineage>
        <taxon>Eukaryota</taxon>
        <taxon>Metazoa</taxon>
        <taxon>Chordata</taxon>
        <taxon>Craniata</taxon>
        <taxon>Vertebrata</taxon>
        <taxon>Euteleostomi</taxon>
        <taxon>Actinopterygii</taxon>
        <taxon>Neopterygii</taxon>
        <taxon>Teleostei</taxon>
        <taxon>Ostariophysi</taxon>
        <taxon>Cypriniformes</taxon>
        <taxon>Cyprinidae</taxon>
        <taxon>Cyprininae</taxon>
        <taxon>Cyprinus</taxon>
    </lineage>
</organism>
<keyword evidence="7" id="KW-0732">Signal</keyword>
<evidence type="ECO:0000256" key="7">
    <source>
        <dbReference type="SAM" id="SignalP"/>
    </source>
</evidence>
<evidence type="ECO:0000256" key="1">
    <source>
        <dbReference type="ARBA" id="ARBA00004141"/>
    </source>
</evidence>
<evidence type="ECO:0000313" key="11">
    <source>
        <dbReference type="Proteomes" id="UP000694427"/>
    </source>
</evidence>
<dbReference type="PANTHER" id="PTHR12011">
    <property type="entry name" value="ADHESION G-PROTEIN COUPLED RECEPTOR"/>
    <property type="match status" value="1"/>
</dbReference>
<dbReference type="Pfam" id="PF00002">
    <property type="entry name" value="7tm_2"/>
    <property type="match status" value="1"/>
</dbReference>
<dbReference type="InterPro" id="IPR000203">
    <property type="entry name" value="GPS"/>
</dbReference>
<dbReference type="PROSITE" id="PS50221">
    <property type="entry name" value="GAIN_B"/>
    <property type="match status" value="1"/>
</dbReference>
<dbReference type="InterPro" id="IPR000832">
    <property type="entry name" value="GPCR_2_secretin-like"/>
</dbReference>
<dbReference type="Proteomes" id="UP000694427">
    <property type="component" value="Unplaced"/>
</dbReference>
<feature type="transmembrane region" description="Helical" evidence="6">
    <location>
        <begin position="590"/>
        <end position="611"/>
    </location>
</feature>
<evidence type="ECO:0000259" key="8">
    <source>
        <dbReference type="PROSITE" id="PS50221"/>
    </source>
</evidence>
<dbReference type="InterPro" id="IPR057244">
    <property type="entry name" value="GAIN_B"/>
</dbReference>
<dbReference type="SMART" id="SM00303">
    <property type="entry name" value="GPS"/>
    <property type="match status" value="1"/>
</dbReference>
<feature type="transmembrane region" description="Helical" evidence="6">
    <location>
        <begin position="438"/>
        <end position="461"/>
    </location>
</feature>
<feature type="domain" description="G-protein coupled receptors family 2 profile 2" evidence="9">
    <location>
        <begin position="364"/>
        <end position="543"/>
    </location>
</feature>
<feature type="transmembrane region" description="Helical" evidence="6">
    <location>
        <begin position="363"/>
        <end position="386"/>
    </location>
</feature>
<keyword evidence="4 6" id="KW-0472">Membrane</keyword>
<dbReference type="Gene3D" id="1.20.1070.10">
    <property type="entry name" value="Rhodopsin 7-helix transmembrane proteins"/>
    <property type="match status" value="1"/>
</dbReference>
<dbReference type="Pfam" id="PF01825">
    <property type="entry name" value="GPS"/>
    <property type="match status" value="1"/>
</dbReference>
<evidence type="ECO:0000256" key="4">
    <source>
        <dbReference type="ARBA" id="ARBA00023136"/>
    </source>
</evidence>
<keyword evidence="2 6" id="KW-0812">Transmembrane</keyword>
<feature type="chain" id="PRO_5034861454" evidence="7">
    <location>
        <begin position="24"/>
        <end position="641"/>
    </location>
</feature>
<dbReference type="Ensembl" id="ENSCCRT00010084879.1">
    <property type="protein sequence ID" value="ENSCCRP00010076556.1"/>
    <property type="gene ID" value="ENSCCRG00010033422.1"/>
</dbReference>
<keyword evidence="11" id="KW-1185">Reference proteome</keyword>
<comment type="subcellular location">
    <subcellularLocation>
        <location evidence="1">Membrane</location>
        <topology evidence="1">Multi-pass membrane protein</topology>
    </subcellularLocation>
</comment>
<sequence length="641" mass="72282">MKQTPKTVKMWIITCLLFTLVLGNDRVFKMCGTWRHGNASRNLKYDLKTGCKEIEISANERTLSIQGSITAKCTQSSSINLESKPLQNQSPFCVFWEPLLDLLIVQLNGKNHTLCRPNGLQETCCTDLSQEKQETSALYGIVNGSIYGDTIRYDVMEKYTFQGDTINCKKKFCDEASKKPNGAKMIEEVVMKSNKTGRVDLPCAQSTVIEMKEGFTGLSLTLPAPRNVAPNMIPSVYLPSCLKSRSTSKVVCTYYKNKTLFQGGSSDVVLLDDIVGLSVENEIIENLPEPVRIRFYHSPLPSNYSRRCVSWDTRKDIKVNWRYDGCETVKIHDRETECCCNLLTYFAILVQVEKKATVHHLEALTFITAVGCAMSLVSCLVLFYWLCKCRRGKGQSLLVHRGVVVATFFLCLCFSLTSSLAKTGNETICKIMGTLLHYSLLSTLCWMTVEMFHTFFLVCCVSSSTLPLWVFYLAGFGIPAILVCRLLSIGDIYGLRKIMPSEDDTSLYFMCWMLDSDKSRLAHHIIIIGLLAVVVSSGIVMLFFVATKIPNRPEWRKNRMAFFSIWGLTCLFCTTWGLGLFSFVPFSEATLFLFCIINSCHGVFHLLRYYAIERMKKRCELSSDGGSRGSVMLQCRDDEGV</sequence>
<feature type="transmembrane region" description="Helical" evidence="6">
    <location>
        <begin position="468"/>
        <end position="489"/>
    </location>
</feature>
<dbReference type="PROSITE" id="PS50261">
    <property type="entry name" value="G_PROTEIN_RECEP_F2_4"/>
    <property type="match status" value="1"/>
</dbReference>
<proteinExistence type="predicted"/>
<dbReference type="GO" id="GO:0007166">
    <property type="term" value="P:cell surface receptor signaling pathway"/>
    <property type="evidence" value="ECO:0007669"/>
    <property type="project" value="InterPro"/>
</dbReference>
<dbReference type="AlphaFoldDB" id="A0A8C1MEG9"/>
<feature type="transmembrane region" description="Helical" evidence="6">
    <location>
        <begin position="561"/>
        <end position="584"/>
    </location>
</feature>
<feature type="domain" description="GAIN-B" evidence="8">
    <location>
        <begin position="205"/>
        <end position="356"/>
    </location>
</feature>